<reference evidence="1 2" key="1">
    <citation type="journal article" date="2016" name="Proc. Natl. Acad. Sci. U.S.A.">
        <title>Lipid metabolic changes in an early divergent fungus govern the establishment of a mutualistic symbiosis with endobacteria.</title>
        <authorList>
            <person name="Lastovetsky O.A."/>
            <person name="Gaspar M.L."/>
            <person name="Mondo S.J."/>
            <person name="LaButti K.M."/>
            <person name="Sandor L."/>
            <person name="Grigoriev I.V."/>
            <person name="Henry S.A."/>
            <person name="Pawlowska T.E."/>
        </authorList>
    </citation>
    <scope>NUCLEOTIDE SEQUENCE [LARGE SCALE GENOMIC DNA]</scope>
    <source>
        <strain evidence="1 2">ATCC 11559</strain>
    </source>
</reference>
<organism evidence="1 2">
    <name type="scientific">Rhizopus microsporus</name>
    <dbReference type="NCBI Taxonomy" id="58291"/>
    <lineage>
        <taxon>Eukaryota</taxon>
        <taxon>Fungi</taxon>
        <taxon>Fungi incertae sedis</taxon>
        <taxon>Mucoromycota</taxon>
        <taxon>Mucoromycotina</taxon>
        <taxon>Mucoromycetes</taxon>
        <taxon>Mucorales</taxon>
        <taxon>Mucorineae</taxon>
        <taxon>Rhizopodaceae</taxon>
        <taxon>Rhizopus</taxon>
    </lineage>
</organism>
<name>A0A1X0S6P9_RHIZD</name>
<dbReference type="EMBL" id="KV921302">
    <property type="protein sequence ID" value="ORE19934.1"/>
    <property type="molecule type" value="Genomic_DNA"/>
</dbReference>
<evidence type="ECO:0000313" key="2">
    <source>
        <dbReference type="Proteomes" id="UP000242381"/>
    </source>
</evidence>
<accession>A0A1X0S6P9</accession>
<dbReference type="Proteomes" id="UP000242381">
    <property type="component" value="Unassembled WGS sequence"/>
</dbReference>
<gene>
    <name evidence="1" type="ORF">BCV71DRAFT_254564</name>
</gene>
<dbReference type="VEuPathDB" id="FungiDB:BCV72DRAFT_208714"/>
<protein>
    <submittedName>
        <fullName evidence="1">Uncharacterized protein</fullName>
    </submittedName>
</protein>
<sequence length="246" mass="28631">MFNQWPRIQRESDATIALTESTKKYSLKPLVSCLAMPHTPKIQVIDSETIMKGCALGTQEQSAQATKEYFLIMDYLGDVLSYDFTEFLPNIWSYSIHESGDITTKQFTNLIAYTLTDYHCNYKQPMISNNNHERTFFVEYIVPMFKYFAKETNLLGFSCGITQENVNHTFEDTLKLIYECNGALFYILRKFNKCSFQEALKRLVFGIQVIKGTITLSKMSLKNEPQWKFVELRSAQVPTTWNDRFD</sequence>
<proteinExistence type="predicted"/>
<evidence type="ECO:0000313" key="1">
    <source>
        <dbReference type="EMBL" id="ORE19934.1"/>
    </source>
</evidence>
<dbReference type="AlphaFoldDB" id="A0A1X0S6P9"/>